<keyword evidence="3 6" id="KW-1133">Transmembrane helix</keyword>
<reference evidence="7" key="1">
    <citation type="submission" date="2021-06" db="EMBL/GenBank/DDBJ databases">
        <authorList>
            <person name="Kallberg Y."/>
            <person name="Tangrot J."/>
            <person name="Rosling A."/>
        </authorList>
    </citation>
    <scope>NUCLEOTIDE SEQUENCE</scope>
    <source>
        <strain evidence="7">FL130A</strain>
    </source>
</reference>
<feature type="transmembrane region" description="Helical" evidence="6">
    <location>
        <begin position="54"/>
        <end position="75"/>
    </location>
</feature>
<comment type="subcellular location">
    <subcellularLocation>
        <location evidence="1">Membrane</location>
        <topology evidence="1">Multi-pass membrane protein</topology>
    </subcellularLocation>
</comment>
<feature type="transmembrane region" description="Helical" evidence="6">
    <location>
        <begin position="179"/>
        <end position="197"/>
    </location>
</feature>
<dbReference type="AlphaFoldDB" id="A0A9N9EVI0"/>
<evidence type="ECO:0000313" key="8">
    <source>
        <dbReference type="Proteomes" id="UP000789508"/>
    </source>
</evidence>
<feature type="transmembrane region" description="Helical" evidence="6">
    <location>
        <begin position="145"/>
        <end position="167"/>
    </location>
</feature>
<dbReference type="GO" id="GO:0016020">
    <property type="term" value="C:membrane"/>
    <property type="evidence" value="ECO:0007669"/>
    <property type="project" value="UniProtKB-SubCell"/>
</dbReference>
<dbReference type="Gene3D" id="1.20.1280.290">
    <property type="match status" value="2"/>
</dbReference>
<evidence type="ECO:0000256" key="2">
    <source>
        <dbReference type="ARBA" id="ARBA00022692"/>
    </source>
</evidence>
<evidence type="ECO:0000313" key="7">
    <source>
        <dbReference type="EMBL" id="CAG8495654.1"/>
    </source>
</evidence>
<feature type="compositionally biased region" description="Basic and acidic residues" evidence="5">
    <location>
        <begin position="319"/>
        <end position="328"/>
    </location>
</feature>
<evidence type="ECO:0000256" key="6">
    <source>
        <dbReference type="SAM" id="Phobius"/>
    </source>
</evidence>
<evidence type="ECO:0000256" key="3">
    <source>
        <dbReference type="ARBA" id="ARBA00022989"/>
    </source>
</evidence>
<dbReference type="InterPro" id="IPR051415">
    <property type="entry name" value="LAAT-1"/>
</dbReference>
<comment type="caution">
    <text evidence="7">The sequence shown here is derived from an EMBL/GenBank/DDBJ whole genome shotgun (WGS) entry which is preliminary data.</text>
</comment>
<organism evidence="7 8">
    <name type="scientific">Ambispora leptoticha</name>
    <dbReference type="NCBI Taxonomy" id="144679"/>
    <lineage>
        <taxon>Eukaryota</taxon>
        <taxon>Fungi</taxon>
        <taxon>Fungi incertae sedis</taxon>
        <taxon>Mucoromycota</taxon>
        <taxon>Glomeromycotina</taxon>
        <taxon>Glomeromycetes</taxon>
        <taxon>Archaeosporales</taxon>
        <taxon>Ambisporaceae</taxon>
        <taxon>Ambispora</taxon>
    </lineage>
</organism>
<evidence type="ECO:0000256" key="5">
    <source>
        <dbReference type="SAM" id="MobiDB-lite"/>
    </source>
</evidence>
<keyword evidence="8" id="KW-1185">Reference proteome</keyword>
<keyword evidence="2 6" id="KW-0812">Transmembrane</keyword>
<dbReference type="PANTHER" id="PTHR16201">
    <property type="entry name" value="SEVEN TRANSMEMBRANE PROTEIN 1-RELATED"/>
    <property type="match status" value="1"/>
</dbReference>
<sequence length="328" mass="36760">MGMFSIQKLDSCEIDHKGIDVAIGVFIACGLLVSYLPQHFRIIRIKSSEGLSPWFLLLGTLSGTSSLYNMIILQYQMIECCAIVSAGQCFKNTLGVFQIGLQWLMFTIIFILFLAYFPEHRKLTQYIPHLHYGNPPSTRSLEWRISLGIAVTVTAHFLLVSAISIYLLSFYNGSSQAEYWADFLGVASMLLASVQYLPQIWRTWRRKTVGALSIPMMLMQTPGSFLFVYSLAVRPGTNWTSWIVFLVTGCLQGILLVMCIAWHFRAKRLGHGPFYVGGDTESLLGRDGQPLSTDSPTERTGLLNADGRPPTARTPSYVRKGEDEHLIT</sequence>
<gene>
    <name evidence="7" type="ORF">ALEPTO_LOCUS3215</name>
</gene>
<protein>
    <submittedName>
        <fullName evidence="7">9339_t:CDS:1</fullName>
    </submittedName>
</protein>
<dbReference type="OrthoDB" id="19344at2759"/>
<feature type="transmembrane region" description="Helical" evidence="6">
    <location>
        <begin position="21"/>
        <end position="42"/>
    </location>
</feature>
<accession>A0A9N9EVI0</accession>
<feature type="region of interest" description="Disordered" evidence="5">
    <location>
        <begin position="286"/>
        <end position="328"/>
    </location>
</feature>
<dbReference type="PANTHER" id="PTHR16201:SF11">
    <property type="entry name" value="PQ-LOOP REPEAT-CONTAINING PROTEIN"/>
    <property type="match status" value="1"/>
</dbReference>
<proteinExistence type="predicted"/>
<evidence type="ECO:0000256" key="4">
    <source>
        <dbReference type="ARBA" id="ARBA00023136"/>
    </source>
</evidence>
<dbReference type="Pfam" id="PF04193">
    <property type="entry name" value="PQ-loop"/>
    <property type="match status" value="2"/>
</dbReference>
<evidence type="ECO:0000256" key="1">
    <source>
        <dbReference type="ARBA" id="ARBA00004141"/>
    </source>
</evidence>
<dbReference type="Proteomes" id="UP000789508">
    <property type="component" value="Unassembled WGS sequence"/>
</dbReference>
<dbReference type="EMBL" id="CAJVPS010000571">
    <property type="protein sequence ID" value="CAG8495654.1"/>
    <property type="molecule type" value="Genomic_DNA"/>
</dbReference>
<dbReference type="InterPro" id="IPR006603">
    <property type="entry name" value="PQ-loop_rpt"/>
</dbReference>
<keyword evidence="4 6" id="KW-0472">Membrane</keyword>
<feature type="transmembrane region" description="Helical" evidence="6">
    <location>
        <begin position="95"/>
        <end position="117"/>
    </location>
</feature>
<feature type="transmembrane region" description="Helical" evidence="6">
    <location>
        <begin position="239"/>
        <end position="264"/>
    </location>
</feature>
<dbReference type="SMART" id="SM00679">
    <property type="entry name" value="CTNS"/>
    <property type="match status" value="2"/>
</dbReference>
<name>A0A9N9EVI0_9GLOM</name>
<feature type="transmembrane region" description="Helical" evidence="6">
    <location>
        <begin position="209"/>
        <end position="233"/>
    </location>
</feature>